<dbReference type="InterPro" id="IPR050407">
    <property type="entry name" value="Geranylgeranyl_reductase"/>
</dbReference>
<gene>
    <name evidence="8" type="ORF">C8N43_2225</name>
</gene>
<evidence type="ECO:0000256" key="4">
    <source>
        <dbReference type="ARBA" id="ARBA00023098"/>
    </source>
</evidence>
<protein>
    <submittedName>
        <fullName evidence="8">Flavin-dependent dehydrogenase</fullName>
    </submittedName>
</protein>
<evidence type="ECO:0000256" key="1">
    <source>
        <dbReference type="ARBA" id="ARBA00022516"/>
    </source>
</evidence>
<dbReference type="AlphaFoldDB" id="A0A2T6BNA9"/>
<evidence type="ECO:0000313" key="8">
    <source>
        <dbReference type="EMBL" id="PTX57555.1"/>
    </source>
</evidence>
<reference evidence="8 9" key="1">
    <citation type="submission" date="2018-04" db="EMBL/GenBank/DDBJ databases">
        <title>Genomic Encyclopedia of Archaeal and Bacterial Type Strains, Phase II (KMG-II): from individual species to whole genera.</title>
        <authorList>
            <person name="Goeker M."/>
        </authorList>
    </citation>
    <scope>NUCLEOTIDE SEQUENCE [LARGE SCALE GENOMIC DNA]</scope>
    <source>
        <strain evidence="8 9">DSM 100977</strain>
    </source>
</reference>
<dbReference type="RefSeq" id="WP_107845643.1">
    <property type="nucleotide sequence ID" value="NZ_QBKS01000001.1"/>
</dbReference>
<dbReference type="PANTHER" id="PTHR42685">
    <property type="entry name" value="GERANYLGERANYL DIPHOSPHATE REDUCTASE"/>
    <property type="match status" value="1"/>
</dbReference>
<keyword evidence="6" id="KW-1208">Phospholipid metabolism</keyword>
<evidence type="ECO:0000313" key="9">
    <source>
        <dbReference type="Proteomes" id="UP000243978"/>
    </source>
</evidence>
<dbReference type="PANTHER" id="PTHR42685:SF18">
    <property type="entry name" value="DIGERANYLGERANYLGLYCEROPHOSPHOLIPID REDUCTASE"/>
    <property type="match status" value="1"/>
</dbReference>
<dbReference type="InterPro" id="IPR036188">
    <property type="entry name" value="FAD/NAD-bd_sf"/>
</dbReference>
<keyword evidence="9" id="KW-1185">Reference proteome</keyword>
<evidence type="ECO:0000259" key="7">
    <source>
        <dbReference type="Pfam" id="PF22578"/>
    </source>
</evidence>
<comment type="caution">
    <text evidence="8">The sequence shown here is derived from an EMBL/GenBank/DDBJ whole genome shotgun (WGS) entry which is preliminary data.</text>
</comment>
<evidence type="ECO:0000256" key="2">
    <source>
        <dbReference type="ARBA" id="ARBA00022630"/>
    </source>
</evidence>
<dbReference type="OrthoDB" id="9799983at2"/>
<dbReference type="Gene3D" id="3.50.50.60">
    <property type="entry name" value="FAD/NAD(P)-binding domain"/>
    <property type="match status" value="1"/>
</dbReference>
<keyword evidence="4" id="KW-0443">Lipid metabolism</keyword>
<proteinExistence type="predicted"/>
<evidence type="ECO:0000256" key="3">
    <source>
        <dbReference type="ARBA" id="ARBA00023002"/>
    </source>
</evidence>
<dbReference type="InterPro" id="IPR054715">
    <property type="entry name" value="GGR_cat"/>
</dbReference>
<feature type="domain" description="Digeranylgeranylglycerophospholipid reductase catalytic" evidence="7">
    <location>
        <begin position="168"/>
        <end position="230"/>
    </location>
</feature>
<keyword evidence="3" id="KW-0560">Oxidoreductase</keyword>
<accession>A0A2T6BNA9</accession>
<evidence type="ECO:0000256" key="6">
    <source>
        <dbReference type="ARBA" id="ARBA00023264"/>
    </source>
</evidence>
<evidence type="ECO:0000256" key="5">
    <source>
        <dbReference type="ARBA" id="ARBA00023209"/>
    </source>
</evidence>
<dbReference type="Proteomes" id="UP000243978">
    <property type="component" value="Unassembled WGS sequence"/>
</dbReference>
<dbReference type="PRINTS" id="PR00420">
    <property type="entry name" value="RNGMNOXGNASE"/>
</dbReference>
<dbReference type="SUPFAM" id="SSF51905">
    <property type="entry name" value="FAD/NAD(P)-binding domain"/>
    <property type="match status" value="1"/>
</dbReference>
<keyword evidence="2" id="KW-0285">Flavoprotein</keyword>
<keyword evidence="1" id="KW-0444">Lipid biosynthesis</keyword>
<name>A0A2T6BNA9_9RHOB</name>
<dbReference type="Pfam" id="PF22578">
    <property type="entry name" value="GGR_cat"/>
    <property type="match status" value="1"/>
</dbReference>
<dbReference type="EMBL" id="QBKS01000001">
    <property type="protein sequence ID" value="PTX57555.1"/>
    <property type="molecule type" value="Genomic_DNA"/>
</dbReference>
<sequence>MTQAVDILIVGGGPAGLAVASRLPQGTDGLLIHQDREIGVPVRTSGGSWMRDVAKLGIPRRLAHPVNSADIYSDKEHLLLDLSHDPVGILDVTGTYQWLAEQSRIPIECGTKFLSARRSDGQFEVTIRRNGGDEVLTARRIVDATGWHCAVLASLGLVHPPERRGIGIEYEYPAPNHDPNRAALFFGASTPTGYGWAFPTTSRTLRLGVGVIHPVTDKSPKDIMAHLMESPALQRMSLPRPTDFHVNAGILPSVSYDPKLVFDGVVRVGDSANMATPTLGEGIRICIERGWALGRALSDCNQGDLKAWERATQRKLALQYRLGFLANTRAASYSPDQWDRSVARMRRLPPEELIAFFRNDFTTSMIARRGAQALTRRIARLFQRAN</sequence>
<dbReference type="GO" id="GO:0016491">
    <property type="term" value="F:oxidoreductase activity"/>
    <property type="evidence" value="ECO:0007669"/>
    <property type="project" value="UniProtKB-KW"/>
</dbReference>
<keyword evidence="5" id="KW-0594">Phospholipid biosynthesis</keyword>
<organism evidence="8 9">
    <name type="scientific">Litoreibacter ponti</name>
    <dbReference type="NCBI Taxonomy" id="1510457"/>
    <lineage>
        <taxon>Bacteria</taxon>
        <taxon>Pseudomonadati</taxon>
        <taxon>Pseudomonadota</taxon>
        <taxon>Alphaproteobacteria</taxon>
        <taxon>Rhodobacterales</taxon>
        <taxon>Roseobacteraceae</taxon>
        <taxon>Litoreibacter</taxon>
    </lineage>
</organism>
<dbReference type="GO" id="GO:0008654">
    <property type="term" value="P:phospholipid biosynthetic process"/>
    <property type="evidence" value="ECO:0007669"/>
    <property type="project" value="UniProtKB-KW"/>
</dbReference>